<dbReference type="eggNOG" id="ENOG502R6UM">
    <property type="taxonomic scope" value="Eukaryota"/>
</dbReference>
<name>J3M6V1_ORYBR</name>
<protein>
    <submittedName>
        <fullName evidence="2">Uncharacterized protein</fullName>
    </submittedName>
</protein>
<dbReference type="HOGENOM" id="CLU_1162674_0_0_1"/>
<dbReference type="Proteomes" id="UP000006038">
    <property type="component" value="Chromosome 5"/>
</dbReference>
<dbReference type="EnsemblPlants" id="OB05G23250.1">
    <property type="protein sequence ID" value="OB05G23250.1"/>
    <property type="gene ID" value="OB05G23250"/>
</dbReference>
<evidence type="ECO:0000313" key="2">
    <source>
        <dbReference type="EnsemblPlants" id="OB05G23250.1"/>
    </source>
</evidence>
<keyword evidence="3" id="KW-1185">Reference proteome</keyword>
<reference evidence="2" key="1">
    <citation type="journal article" date="2013" name="Nat. Commun.">
        <title>Whole-genome sequencing of Oryza brachyantha reveals mechanisms underlying Oryza genome evolution.</title>
        <authorList>
            <person name="Chen J."/>
            <person name="Huang Q."/>
            <person name="Gao D."/>
            <person name="Wang J."/>
            <person name="Lang Y."/>
            <person name="Liu T."/>
            <person name="Li B."/>
            <person name="Bai Z."/>
            <person name="Luis Goicoechea J."/>
            <person name="Liang C."/>
            <person name="Chen C."/>
            <person name="Zhang W."/>
            <person name="Sun S."/>
            <person name="Liao Y."/>
            <person name="Zhang X."/>
            <person name="Yang L."/>
            <person name="Song C."/>
            <person name="Wang M."/>
            <person name="Shi J."/>
            <person name="Liu G."/>
            <person name="Liu J."/>
            <person name="Zhou H."/>
            <person name="Zhou W."/>
            <person name="Yu Q."/>
            <person name="An N."/>
            <person name="Chen Y."/>
            <person name="Cai Q."/>
            <person name="Wang B."/>
            <person name="Liu B."/>
            <person name="Min J."/>
            <person name="Huang Y."/>
            <person name="Wu H."/>
            <person name="Li Z."/>
            <person name="Zhang Y."/>
            <person name="Yin Y."/>
            <person name="Song W."/>
            <person name="Jiang J."/>
            <person name="Jackson S.A."/>
            <person name="Wing R.A."/>
            <person name="Wang J."/>
            <person name="Chen M."/>
        </authorList>
    </citation>
    <scope>NUCLEOTIDE SEQUENCE [LARGE SCALE GENOMIC DNA]</scope>
    <source>
        <strain evidence="2">cv. IRGC 101232</strain>
    </source>
</reference>
<dbReference type="Gramene" id="OB05G23250.1">
    <property type="protein sequence ID" value="OB05G23250.1"/>
    <property type="gene ID" value="OB05G23250"/>
</dbReference>
<sequence length="258" mass="27886">MEHRGLPVIPAVRVGSQLHLTATYSGPVGRRGPSSFAAGPPPALMADVRVVVRRHFPVGPKACVIVEKVADDIADRRQPSRKLRTPESVERVLAERVLPFVRHPFDRRAVAVASKQICAYVPGACADPRLAHRGVRVLVLVDTFARGTLLLPVPRKQCSDDGSLRFGTVDKPVPRKQSSGDDDSLQSGAAVPVPRKQSSDDDSSLQFGAVLRTCPCLKKVRPGSEEEPRLATSAGHGSFVRTCPCMEIGIRVKQQAEV</sequence>
<evidence type="ECO:0000256" key="1">
    <source>
        <dbReference type="SAM" id="MobiDB-lite"/>
    </source>
</evidence>
<proteinExistence type="predicted"/>
<dbReference type="AlphaFoldDB" id="J3M6V1"/>
<organism evidence="2">
    <name type="scientific">Oryza brachyantha</name>
    <name type="common">malo sina</name>
    <dbReference type="NCBI Taxonomy" id="4533"/>
    <lineage>
        <taxon>Eukaryota</taxon>
        <taxon>Viridiplantae</taxon>
        <taxon>Streptophyta</taxon>
        <taxon>Embryophyta</taxon>
        <taxon>Tracheophyta</taxon>
        <taxon>Spermatophyta</taxon>
        <taxon>Magnoliopsida</taxon>
        <taxon>Liliopsida</taxon>
        <taxon>Poales</taxon>
        <taxon>Poaceae</taxon>
        <taxon>BOP clade</taxon>
        <taxon>Oryzoideae</taxon>
        <taxon>Oryzeae</taxon>
        <taxon>Oryzinae</taxon>
        <taxon>Oryza</taxon>
    </lineage>
</organism>
<accession>J3M6V1</accession>
<reference evidence="2" key="2">
    <citation type="submission" date="2013-04" db="UniProtKB">
        <authorList>
            <consortium name="EnsemblPlants"/>
        </authorList>
    </citation>
    <scope>IDENTIFICATION</scope>
</reference>
<evidence type="ECO:0000313" key="3">
    <source>
        <dbReference type="Proteomes" id="UP000006038"/>
    </source>
</evidence>
<feature type="region of interest" description="Disordered" evidence="1">
    <location>
        <begin position="162"/>
        <end position="204"/>
    </location>
</feature>